<dbReference type="AlphaFoldDB" id="A0A5C5TRK5"/>
<keyword evidence="4" id="KW-1003">Cell membrane</keyword>
<dbReference type="InterPro" id="IPR000522">
    <property type="entry name" value="ABC_transptr_permease_BtuC"/>
</dbReference>
<dbReference type="PANTHER" id="PTHR30472">
    <property type="entry name" value="FERRIC ENTEROBACTIN TRANSPORT SYSTEM PERMEASE PROTEIN"/>
    <property type="match status" value="1"/>
</dbReference>
<evidence type="ECO:0000256" key="4">
    <source>
        <dbReference type="ARBA" id="ARBA00022475"/>
    </source>
</evidence>
<evidence type="ECO:0000256" key="5">
    <source>
        <dbReference type="ARBA" id="ARBA00022692"/>
    </source>
</evidence>
<feature type="transmembrane region" description="Helical" evidence="8">
    <location>
        <begin position="72"/>
        <end position="96"/>
    </location>
</feature>
<protein>
    <submittedName>
        <fullName evidence="9">Iron chelate uptake ABC transporter family permease subunit</fullName>
    </submittedName>
</protein>
<feature type="transmembrane region" description="Helical" evidence="8">
    <location>
        <begin position="256"/>
        <end position="281"/>
    </location>
</feature>
<evidence type="ECO:0000256" key="3">
    <source>
        <dbReference type="ARBA" id="ARBA00022448"/>
    </source>
</evidence>
<comment type="subcellular location">
    <subcellularLocation>
        <location evidence="1">Cell membrane</location>
        <topology evidence="1">Multi-pass membrane protein</topology>
    </subcellularLocation>
</comment>
<feature type="transmembrane region" description="Helical" evidence="8">
    <location>
        <begin position="288"/>
        <end position="310"/>
    </location>
</feature>
<organism evidence="9 10">
    <name type="scientific">Corynebacterium canis</name>
    <dbReference type="NCBI Taxonomy" id="679663"/>
    <lineage>
        <taxon>Bacteria</taxon>
        <taxon>Bacillati</taxon>
        <taxon>Actinomycetota</taxon>
        <taxon>Actinomycetes</taxon>
        <taxon>Mycobacteriales</taxon>
        <taxon>Corynebacteriaceae</taxon>
        <taxon>Corynebacterium</taxon>
    </lineage>
</organism>
<dbReference type="Gene3D" id="1.10.3470.10">
    <property type="entry name" value="ABC transporter involved in vitamin B12 uptake, BtuC"/>
    <property type="match status" value="1"/>
</dbReference>
<feature type="transmembrane region" description="Helical" evidence="8">
    <location>
        <begin position="21"/>
        <end position="38"/>
    </location>
</feature>
<evidence type="ECO:0000256" key="7">
    <source>
        <dbReference type="ARBA" id="ARBA00023136"/>
    </source>
</evidence>
<evidence type="ECO:0000256" key="1">
    <source>
        <dbReference type="ARBA" id="ARBA00004651"/>
    </source>
</evidence>
<dbReference type="OrthoDB" id="4455417at2"/>
<dbReference type="GO" id="GO:0022857">
    <property type="term" value="F:transmembrane transporter activity"/>
    <property type="evidence" value="ECO:0007669"/>
    <property type="project" value="InterPro"/>
</dbReference>
<proteinExistence type="inferred from homology"/>
<dbReference type="EMBL" id="VOHM01000051">
    <property type="protein sequence ID" value="TWT16951.1"/>
    <property type="molecule type" value="Genomic_DNA"/>
</dbReference>
<comment type="caution">
    <text evidence="9">The sequence shown here is derived from an EMBL/GenBank/DDBJ whole genome shotgun (WGS) entry which is preliminary data.</text>
</comment>
<dbReference type="GO" id="GO:0033214">
    <property type="term" value="P:siderophore-iron import into cell"/>
    <property type="evidence" value="ECO:0007669"/>
    <property type="project" value="TreeGrafter"/>
</dbReference>
<comment type="similarity">
    <text evidence="2">Belongs to the binding-protein-dependent transport system permease family. FecCD subfamily.</text>
</comment>
<gene>
    <name evidence="9" type="ORF">FRX94_12945</name>
</gene>
<keyword evidence="6 8" id="KW-1133">Transmembrane helix</keyword>
<dbReference type="Pfam" id="PF01032">
    <property type="entry name" value="FecCD"/>
    <property type="match status" value="1"/>
</dbReference>
<feature type="transmembrane region" description="Helical" evidence="8">
    <location>
        <begin position="215"/>
        <end position="236"/>
    </location>
</feature>
<evidence type="ECO:0000256" key="2">
    <source>
        <dbReference type="ARBA" id="ARBA00007935"/>
    </source>
</evidence>
<keyword evidence="7 8" id="KW-0472">Membrane</keyword>
<feature type="transmembrane region" description="Helical" evidence="8">
    <location>
        <begin position="130"/>
        <end position="153"/>
    </location>
</feature>
<dbReference type="SUPFAM" id="SSF81345">
    <property type="entry name" value="ABC transporter involved in vitamin B12 uptake, BtuC"/>
    <property type="match status" value="1"/>
</dbReference>
<dbReference type="PANTHER" id="PTHR30472:SF24">
    <property type="entry name" value="FERRIC ENTEROBACTIN TRANSPORT SYSTEM PERMEASE PROTEIN FEPG"/>
    <property type="match status" value="1"/>
</dbReference>
<evidence type="ECO:0000313" key="10">
    <source>
        <dbReference type="Proteomes" id="UP000320791"/>
    </source>
</evidence>
<dbReference type="CDD" id="cd06550">
    <property type="entry name" value="TM_ABC_iron-siderophores_like"/>
    <property type="match status" value="1"/>
</dbReference>
<evidence type="ECO:0000313" key="9">
    <source>
        <dbReference type="EMBL" id="TWT16951.1"/>
    </source>
</evidence>
<accession>A0A5C5TRK5</accession>
<evidence type="ECO:0000256" key="8">
    <source>
        <dbReference type="SAM" id="Phobius"/>
    </source>
</evidence>
<keyword evidence="3" id="KW-0813">Transport</keyword>
<dbReference type="InterPro" id="IPR037294">
    <property type="entry name" value="ABC_BtuC-like"/>
</dbReference>
<dbReference type="GO" id="GO:0005886">
    <property type="term" value="C:plasma membrane"/>
    <property type="evidence" value="ECO:0007669"/>
    <property type="project" value="UniProtKB-SubCell"/>
</dbReference>
<sequence length="349" mass="35913">MSSLGQLQAGTVSLLVHKRSAIATVLVLFICVLVWLASLALGEYALTISQVVTVLFGGGLDIERTVVIDWRLARSVVALAVGAALGLSGAITQIIARNGLASPDILGISRGASTVAVSLMVFSGGATSTIMSTIGLPFAAMFGGLLTACLIWLLSHRSGSDMFRLLLIGIGVNAALQALITYMMATTDLNTAAAAKVWMIGTVNGRSFEHLWPTLCLLVIALIMLLRLSIYLPAIALGPDAAQGLGVPLKKVNITLLIISVALASVTVSAVGPVGFVAFVAPQIAARIAGVGAPPIVLSAAMGAVLLSSADLAARMAFPWEVPVGIVTAAIGGPFLIWLLLRTSRAKAK</sequence>
<name>A0A5C5TRK5_9CORY</name>
<reference evidence="9 10" key="1">
    <citation type="submission" date="2019-08" db="EMBL/GenBank/DDBJ databases">
        <authorList>
            <person name="Lei W."/>
        </authorList>
    </citation>
    <scope>NUCLEOTIDE SEQUENCE [LARGE SCALE GENOMIC DNA]</scope>
    <source>
        <strain evidence="9 10">CCUG 58627</strain>
    </source>
</reference>
<dbReference type="Proteomes" id="UP000320791">
    <property type="component" value="Unassembled WGS sequence"/>
</dbReference>
<keyword evidence="5 8" id="KW-0812">Transmembrane</keyword>
<keyword evidence="10" id="KW-1185">Reference proteome</keyword>
<evidence type="ECO:0000256" key="6">
    <source>
        <dbReference type="ARBA" id="ARBA00022989"/>
    </source>
</evidence>
<feature type="transmembrane region" description="Helical" evidence="8">
    <location>
        <begin position="165"/>
        <end position="185"/>
    </location>
</feature>
<feature type="transmembrane region" description="Helical" evidence="8">
    <location>
        <begin position="322"/>
        <end position="341"/>
    </location>
</feature>